<keyword evidence="2" id="KW-1185">Reference proteome</keyword>
<dbReference type="Proteomes" id="UP000191931">
    <property type="component" value="Unassembled WGS sequence"/>
</dbReference>
<gene>
    <name evidence="1" type="ORF">MTBBW1_2500014</name>
</gene>
<proteinExistence type="predicted"/>
<dbReference type="EMBL" id="FWEV01000169">
    <property type="protein sequence ID" value="SLM30865.1"/>
    <property type="molecule type" value="Genomic_DNA"/>
</dbReference>
<evidence type="ECO:0000313" key="2">
    <source>
        <dbReference type="Proteomes" id="UP000191931"/>
    </source>
</evidence>
<dbReference type="AlphaFoldDB" id="A0A1W1HER1"/>
<name>A0A1W1HER1_9BACT</name>
<accession>A0A1W1HER1</accession>
<organism evidence="1 2">
    <name type="scientific">Desulfamplus magnetovallimortis</name>
    <dbReference type="NCBI Taxonomy" id="1246637"/>
    <lineage>
        <taxon>Bacteria</taxon>
        <taxon>Pseudomonadati</taxon>
        <taxon>Thermodesulfobacteriota</taxon>
        <taxon>Desulfobacteria</taxon>
        <taxon>Desulfobacterales</taxon>
        <taxon>Desulfobacteraceae</taxon>
        <taxon>Desulfamplus</taxon>
    </lineage>
</organism>
<reference evidence="1 2" key="1">
    <citation type="submission" date="2017-03" db="EMBL/GenBank/DDBJ databases">
        <authorList>
            <person name="Afonso C.L."/>
            <person name="Miller P.J."/>
            <person name="Scott M.A."/>
            <person name="Spackman E."/>
            <person name="Goraichik I."/>
            <person name="Dimitrov K.M."/>
            <person name="Suarez D.L."/>
            <person name="Swayne D.E."/>
        </authorList>
    </citation>
    <scope>NUCLEOTIDE SEQUENCE [LARGE SCALE GENOMIC DNA]</scope>
    <source>
        <strain evidence="1">PRJEB14757</strain>
    </source>
</reference>
<evidence type="ECO:0000313" key="1">
    <source>
        <dbReference type="EMBL" id="SLM30865.1"/>
    </source>
</evidence>
<protein>
    <submittedName>
        <fullName evidence="1">Uncharacterized protein</fullName>
    </submittedName>
</protein>
<sequence>MKAFLFLNLNKNTHTKEYIHHEYHQLHESWVSRNCAEH</sequence>